<sequence>DGPCLSNMLSSALFGTYKSQCEDRVHLLVIYILQLASQIAKLITRYASDNLPFKFLWFRSSFCPVSVHGKTAVNSVP</sequence>
<feature type="non-terminal residue" evidence="1">
    <location>
        <position position="77"/>
    </location>
</feature>
<evidence type="ECO:0000313" key="1">
    <source>
        <dbReference type="EMBL" id="CEK48760.1"/>
    </source>
</evidence>
<proteinExistence type="predicted"/>
<feature type="non-terminal residue" evidence="1">
    <location>
        <position position="1"/>
    </location>
</feature>
<dbReference type="EMBL" id="HACG01001895">
    <property type="protein sequence ID" value="CEK48760.1"/>
    <property type="molecule type" value="Transcribed_RNA"/>
</dbReference>
<dbReference type="AlphaFoldDB" id="A0A0B6XZP9"/>
<reference evidence="1" key="1">
    <citation type="submission" date="2014-12" db="EMBL/GenBank/DDBJ databases">
        <title>Insight into the proteome of Arion vulgaris.</title>
        <authorList>
            <person name="Aradska J."/>
            <person name="Bulat T."/>
            <person name="Smidak R."/>
            <person name="Sarate P."/>
            <person name="Gangsoo J."/>
            <person name="Sialana F."/>
            <person name="Bilban M."/>
            <person name="Lubec G."/>
        </authorList>
    </citation>
    <scope>NUCLEOTIDE SEQUENCE</scope>
    <source>
        <tissue evidence="1">Skin</tissue>
    </source>
</reference>
<accession>A0A0B6XZP9</accession>
<organism evidence="1">
    <name type="scientific">Arion vulgaris</name>
    <dbReference type="NCBI Taxonomy" id="1028688"/>
    <lineage>
        <taxon>Eukaryota</taxon>
        <taxon>Metazoa</taxon>
        <taxon>Spiralia</taxon>
        <taxon>Lophotrochozoa</taxon>
        <taxon>Mollusca</taxon>
        <taxon>Gastropoda</taxon>
        <taxon>Heterobranchia</taxon>
        <taxon>Euthyneura</taxon>
        <taxon>Panpulmonata</taxon>
        <taxon>Eupulmonata</taxon>
        <taxon>Stylommatophora</taxon>
        <taxon>Helicina</taxon>
        <taxon>Arionoidea</taxon>
        <taxon>Arionidae</taxon>
        <taxon>Arion</taxon>
    </lineage>
</organism>
<name>A0A0B6XZP9_9EUPU</name>
<gene>
    <name evidence="1" type="primary">ORF5107</name>
</gene>
<protein>
    <submittedName>
        <fullName evidence="1">Uncharacterized protein</fullName>
    </submittedName>
</protein>